<accession>A0ABU4K0T2</accession>
<gene>
    <name evidence="1" type="ORF">R2363_04165</name>
</gene>
<proteinExistence type="predicted"/>
<sequence>MTRTKDQAAAVLPTLLKALRLPSINRNWKRLTDTADRDGWPAANLLASLLEIEMADRSSRRIQRHRD</sequence>
<dbReference type="EMBL" id="JAWJZF010000206">
    <property type="protein sequence ID" value="MDX2291367.1"/>
    <property type="molecule type" value="Genomic_DNA"/>
</dbReference>
<keyword evidence="2" id="KW-1185">Reference proteome</keyword>
<dbReference type="Proteomes" id="UP001278571">
    <property type="component" value="Unassembled WGS sequence"/>
</dbReference>
<reference evidence="1 2" key="1">
    <citation type="submission" date="2023-10" db="EMBL/GenBank/DDBJ databases">
        <authorList>
            <person name="Wang X.X."/>
        </authorList>
    </citation>
    <scope>NUCLEOTIDE SEQUENCE [LARGE SCALE GENOMIC DNA]</scope>
    <source>
        <strain evidence="1 2">NBRC 12816</strain>
    </source>
</reference>
<feature type="non-terminal residue" evidence="1">
    <location>
        <position position="67"/>
    </location>
</feature>
<organism evidence="1 2">
    <name type="scientific">Streptomyces roseolus</name>
    <dbReference type="NCBI Taxonomy" id="67358"/>
    <lineage>
        <taxon>Bacteria</taxon>
        <taxon>Bacillati</taxon>
        <taxon>Actinomycetota</taxon>
        <taxon>Actinomycetes</taxon>
        <taxon>Kitasatosporales</taxon>
        <taxon>Streptomycetaceae</taxon>
        <taxon>Streptomyces</taxon>
    </lineage>
</organism>
<evidence type="ECO:0000313" key="2">
    <source>
        <dbReference type="Proteomes" id="UP001278571"/>
    </source>
</evidence>
<evidence type="ECO:0008006" key="3">
    <source>
        <dbReference type="Google" id="ProtNLM"/>
    </source>
</evidence>
<comment type="caution">
    <text evidence="1">The sequence shown here is derived from an EMBL/GenBank/DDBJ whole genome shotgun (WGS) entry which is preliminary data.</text>
</comment>
<protein>
    <recommendedName>
        <fullName evidence="3">Transposase</fullName>
    </recommendedName>
</protein>
<name>A0ABU4K0T2_9ACTN</name>
<evidence type="ECO:0000313" key="1">
    <source>
        <dbReference type="EMBL" id="MDX2291367.1"/>
    </source>
</evidence>